<dbReference type="SUPFAM" id="SSF117281">
    <property type="entry name" value="Kelch motif"/>
    <property type="match status" value="1"/>
</dbReference>
<evidence type="ECO:0000313" key="3">
    <source>
        <dbReference type="Proteomes" id="UP000646365"/>
    </source>
</evidence>
<dbReference type="AlphaFoldDB" id="A0A8J2YPT3"/>
<name>A0A8J2YPT3_9PROT</name>
<evidence type="ECO:0000256" key="1">
    <source>
        <dbReference type="SAM" id="SignalP"/>
    </source>
</evidence>
<proteinExistence type="predicted"/>
<dbReference type="RefSeq" id="WP_189041983.1">
    <property type="nucleotide sequence ID" value="NZ_BMJQ01000001.1"/>
</dbReference>
<accession>A0A8J2YPT3</accession>
<dbReference type="Proteomes" id="UP000646365">
    <property type="component" value="Unassembled WGS sequence"/>
</dbReference>
<keyword evidence="3" id="KW-1185">Reference proteome</keyword>
<comment type="caution">
    <text evidence="2">The sequence shown here is derived from an EMBL/GenBank/DDBJ whole genome shotgun (WGS) entry which is preliminary data.</text>
</comment>
<sequence>MRIMAIALLGVIAGLGAARADTVTSGTWQPLNQQLCAAGQPCFAASSPLLLTDGTVMVQEYCSSRWFRLTPDIDGSYVNGTWSELGSLPAGYAPLYYASAVLPDGRVIINGGEYNDTGAGCNPVWTNKGALYDPTTDSWVSVLPPAGWSTIGDAQSVVLTSGLYMLANCCTTQQALLDIPTMTWSATGSNKADVNDEEGWTLLPDSSVLTVDTNNLGDVTHAERYLPDSGGWISAGSTIVKLDDTNANGSGSREMGPQVLRPDGTVFAIGATGFSAIYRPPGNLSHTGRWEPGPTFPNIAGQGQFDVADGPAALLPDGNVLVAASPGVFNSPTHFFEFDGTSLTQVSEPPSAPFEPSFVGHLLLLPTGQVLYTDFSGDVEIYTPSGSPKVPWRPTIEEGPLTVAHGQSYRIYGKLFNGRSQGSAYGDDYQGPTNYPLVRITNLTTGHVFYCRTFNPSSIGVGNAGRVYTNFTVPSNIELGSSRIEVVANGIPSRPVAATVF</sequence>
<dbReference type="InterPro" id="IPR037293">
    <property type="entry name" value="Gal_Oxidase_central_sf"/>
</dbReference>
<feature type="chain" id="PRO_5035166676" description="Galactose oxidase" evidence="1">
    <location>
        <begin position="21"/>
        <end position="501"/>
    </location>
</feature>
<organism evidence="2 3">
    <name type="scientific">Aliidongia dinghuensis</name>
    <dbReference type="NCBI Taxonomy" id="1867774"/>
    <lineage>
        <taxon>Bacteria</taxon>
        <taxon>Pseudomonadati</taxon>
        <taxon>Pseudomonadota</taxon>
        <taxon>Alphaproteobacteria</taxon>
        <taxon>Rhodospirillales</taxon>
        <taxon>Dongiaceae</taxon>
        <taxon>Aliidongia</taxon>
    </lineage>
</organism>
<protein>
    <recommendedName>
        <fullName evidence="4">Galactose oxidase</fullName>
    </recommendedName>
</protein>
<gene>
    <name evidence="2" type="ORF">GCM10011611_04470</name>
</gene>
<reference evidence="2" key="2">
    <citation type="submission" date="2020-09" db="EMBL/GenBank/DDBJ databases">
        <authorList>
            <person name="Sun Q."/>
            <person name="Zhou Y."/>
        </authorList>
    </citation>
    <scope>NUCLEOTIDE SEQUENCE</scope>
    <source>
        <strain evidence="2">CGMCC 1.15725</strain>
    </source>
</reference>
<dbReference type="InterPro" id="IPR015915">
    <property type="entry name" value="Kelch-typ_b-propeller"/>
</dbReference>
<feature type="signal peptide" evidence="1">
    <location>
        <begin position="1"/>
        <end position="20"/>
    </location>
</feature>
<dbReference type="EMBL" id="BMJQ01000001">
    <property type="protein sequence ID" value="GGF02062.1"/>
    <property type="molecule type" value="Genomic_DNA"/>
</dbReference>
<reference evidence="2" key="1">
    <citation type="journal article" date="2014" name="Int. J. Syst. Evol. Microbiol.">
        <title>Complete genome sequence of Corynebacterium casei LMG S-19264T (=DSM 44701T), isolated from a smear-ripened cheese.</title>
        <authorList>
            <consortium name="US DOE Joint Genome Institute (JGI-PGF)"/>
            <person name="Walter F."/>
            <person name="Albersmeier A."/>
            <person name="Kalinowski J."/>
            <person name="Ruckert C."/>
        </authorList>
    </citation>
    <scope>NUCLEOTIDE SEQUENCE</scope>
    <source>
        <strain evidence="2">CGMCC 1.15725</strain>
    </source>
</reference>
<evidence type="ECO:0000313" key="2">
    <source>
        <dbReference type="EMBL" id="GGF02062.1"/>
    </source>
</evidence>
<evidence type="ECO:0008006" key="4">
    <source>
        <dbReference type="Google" id="ProtNLM"/>
    </source>
</evidence>
<dbReference type="Gene3D" id="2.130.10.80">
    <property type="entry name" value="Galactose oxidase/kelch, beta-propeller"/>
    <property type="match status" value="1"/>
</dbReference>
<keyword evidence="1" id="KW-0732">Signal</keyword>